<dbReference type="PANTHER" id="PTHR15691">
    <property type="entry name" value="WASH COMPLEX SUBUNIT 5"/>
    <property type="match status" value="1"/>
</dbReference>
<dbReference type="GO" id="GO:0051125">
    <property type="term" value="P:regulation of actin nucleation"/>
    <property type="evidence" value="ECO:0007669"/>
    <property type="project" value="TreeGrafter"/>
</dbReference>
<dbReference type="GO" id="GO:0140285">
    <property type="term" value="P:endosome fission"/>
    <property type="evidence" value="ECO:0007669"/>
    <property type="project" value="TreeGrafter"/>
</dbReference>
<dbReference type="Pfam" id="PF10266">
    <property type="entry name" value="Strumpellin"/>
    <property type="match status" value="2"/>
</dbReference>
<dbReference type="AlphaFoldDB" id="A0A8R1I4D1"/>
<dbReference type="GO" id="GO:0071203">
    <property type="term" value="C:WASH complex"/>
    <property type="evidence" value="ECO:0007669"/>
    <property type="project" value="InterPro"/>
</dbReference>
<dbReference type="EnsemblMetazoa" id="CJA19406.1">
    <property type="protein sequence ID" value="CJA19406.1"/>
    <property type="gene ID" value="WBGene00138610"/>
</dbReference>
<comment type="similarity">
    <text evidence="1">Belongs to the strumpellin family.</text>
</comment>
<dbReference type="InterPro" id="IPR019393">
    <property type="entry name" value="WASH_strumpellin"/>
</dbReference>
<name>A0A8R1I4D1_CAEJA</name>
<protein>
    <submittedName>
        <fullName evidence="2">Uncharacterized protein</fullName>
    </submittedName>
</protein>
<dbReference type="GO" id="GO:0005768">
    <property type="term" value="C:endosome"/>
    <property type="evidence" value="ECO:0007669"/>
    <property type="project" value="TreeGrafter"/>
</dbReference>
<reference evidence="2" key="2">
    <citation type="submission" date="2022-06" db="UniProtKB">
        <authorList>
            <consortium name="EnsemblMetazoa"/>
        </authorList>
    </citation>
    <scope>IDENTIFICATION</scope>
    <source>
        <strain evidence="2">DF5081</strain>
    </source>
</reference>
<proteinExistence type="inferred from homology"/>
<accession>A0A8R1I4D1</accession>
<dbReference type="GO" id="GO:0030041">
    <property type="term" value="P:actin filament polymerization"/>
    <property type="evidence" value="ECO:0007669"/>
    <property type="project" value="TreeGrafter"/>
</dbReference>
<sequence length="993" mass="114228">MTDEIEIFLSKLVLHGESVLAEIFRLSSFVPKEFRDPAKSGAKFRSLVQLDFKYLAKIEQIEKELEKDLRLQNHFYSTFSPVLIAFEQLFSSISEFVQTFTTYAQETAKLMNRMDVDRTAELESYCVYLCGLLLIYLDSFLPGPIRERIYVAIYRKSDVRKNAEFLVEFLKTTTSDSSMASRITLPETFIRSCLHTIEMTEDNSFLKVPKTQLIYVILQFDRPTLTSNGARMTRIVNSVYREVWVVNLGFGVIANIFDAWYPYKAAWNALSATMTQQEAAGIMEKHLKVMNGSSFPQVISEMVDFNDHLLHVSVANRSLKWLYLHSRPSNRARSLKDRPSDDQLFQWLLDVSRCETLLLNLYKTTLDNRESEANAEKLKICEHLKQLADFFEHGFVKISETQKVNFIGWIRNLIETVEKMDVNESEEGAATVQQIMRRMKQVGELLGLSVNMSLSECLLSLDSHLRSLLSIFSISDSIVPDVYSKMDSSYLWPMLPDIIPRIQQNLVHTHNTDVVKNIFSKLSISVHILKSKLTQFDEKDNVASRIVNTYSYSLEKHLRTVLQSVPNHLLGIMYQVIMPALTRKFQPYVEKTELREVSEFIYSSKLVESTCLIANTSMGISRMMLTKVGTVEINPKELLEDGMIRQLYKEIKKLMTSPTATSTIENILNTCQSVETMRSAFLYLSDYMNLDGERVWSVATDDYFSQISEERAFAKSSGELDRNEIAELIVKITNPKATRYSENSLCWKDVKMSKNILSFDFFDRVEKMVPFHVLTSIETHLTVELEKMVVDYITNARRLGVSFNLQNAVTHETAHSFFSGPVYQKLVKTIQTECVPLAATLAQIGQFILLLCAITNSKRMASRLKEDQTFRDLSELSKSLANAPEDLPNEMEIVLKLMMQYSLYNPERMILPLKDEPSPVFLIALVQCVLPKVGDPYFVCPKQLEVGVRFMLRQSRLYPYFLPIFKEQLPETKRPKKRTSIVEKFLSQLSNNL</sequence>
<dbReference type="Proteomes" id="UP000005237">
    <property type="component" value="Unassembled WGS sequence"/>
</dbReference>
<evidence type="ECO:0000313" key="2">
    <source>
        <dbReference type="EnsemblMetazoa" id="CJA19406.1"/>
    </source>
</evidence>
<reference evidence="3" key="1">
    <citation type="submission" date="2010-08" db="EMBL/GenBank/DDBJ databases">
        <authorList>
            <consortium name="Caenorhabditis japonica Sequencing Consortium"/>
            <person name="Wilson R.K."/>
        </authorList>
    </citation>
    <scope>NUCLEOTIDE SEQUENCE [LARGE SCALE GENOMIC DNA]</scope>
    <source>
        <strain evidence="3">DF5081</strain>
    </source>
</reference>
<organism evidence="2 3">
    <name type="scientific">Caenorhabditis japonica</name>
    <dbReference type="NCBI Taxonomy" id="281687"/>
    <lineage>
        <taxon>Eukaryota</taxon>
        <taxon>Metazoa</taxon>
        <taxon>Ecdysozoa</taxon>
        <taxon>Nematoda</taxon>
        <taxon>Chromadorea</taxon>
        <taxon>Rhabditida</taxon>
        <taxon>Rhabditina</taxon>
        <taxon>Rhabditomorpha</taxon>
        <taxon>Rhabditoidea</taxon>
        <taxon>Rhabditidae</taxon>
        <taxon>Peloderinae</taxon>
        <taxon>Caenorhabditis</taxon>
    </lineage>
</organism>
<dbReference type="PANTHER" id="PTHR15691:SF6">
    <property type="entry name" value="WASH COMPLEX SUBUNIT 5"/>
    <property type="match status" value="1"/>
</dbReference>
<keyword evidence="3" id="KW-1185">Reference proteome</keyword>
<dbReference type="GO" id="GO:0007032">
    <property type="term" value="P:endosome organization"/>
    <property type="evidence" value="ECO:0007669"/>
    <property type="project" value="TreeGrafter"/>
</dbReference>
<evidence type="ECO:0000256" key="1">
    <source>
        <dbReference type="ARBA" id="ARBA00006224"/>
    </source>
</evidence>
<evidence type="ECO:0000313" key="3">
    <source>
        <dbReference type="Proteomes" id="UP000005237"/>
    </source>
</evidence>